<evidence type="ECO:0000313" key="3">
    <source>
        <dbReference type="EMBL" id="OAQ99322.1"/>
    </source>
</evidence>
<sequence length="218" mass="23328">MAATRFALFVLLCPLHRLPVYSPLERSKEDIRNCNQPSRSTAVRRSSAYHFENSSTQMGLVTEIPSENATSSATSSPSSIIDRKPSPTTSAVAAAPRPSRLSASDDDGVTLRSSASSCKLNGSLEASPSRQLGSGTISAGVDSDCPTFLDYQRYFSQGSLARCLDEPRATAVSPVKNTEASTTMLCKGQLQTRKCEEPAENQETTFGEERSPAEVAAL</sequence>
<accession>A0A179IAJ8</accession>
<comment type="caution">
    <text evidence="3">The sequence shown here is derived from an EMBL/GenBank/DDBJ whole genome shotgun (WGS) entry which is preliminary data.</text>
</comment>
<keyword evidence="2" id="KW-0732">Signal</keyword>
<feature type="compositionally biased region" description="Low complexity" evidence="1">
    <location>
        <begin position="86"/>
        <end position="102"/>
    </location>
</feature>
<keyword evidence="4" id="KW-1185">Reference proteome</keyword>
<evidence type="ECO:0000256" key="1">
    <source>
        <dbReference type="SAM" id="MobiDB-lite"/>
    </source>
</evidence>
<dbReference type="OrthoDB" id="5238042at2759"/>
<feature type="chain" id="PRO_5008104235" evidence="2">
    <location>
        <begin position="18"/>
        <end position="218"/>
    </location>
</feature>
<feature type="region of interest" description="Disordered" evidence="1">
    <location>
        <begin position="194"/>
        <end position="218"/>
    </location>
</feature>
<dbReference type="Proteomes" id="UP000243081">
    <property type="component" value="Unassembled WGS sequence"/>
</dbReference>
<feature type="compositionally biased region" description="Low complexity" evidence="1">
    <location>
        <begin position="66"/>
        <end position="79"/>
    </location>
</feature>
<gene>
    <name evidence="3" type="ORF">LLEC1_06154</name>
</gene>
<evidence type="ECO:0000313" key="4">
    <source>
        <dbReference type="Proteomes" id="UP000243081"/>
    </source>
</evidence>
<proteinExistence type="predicted"/>
<protein>
    <submittedName>
        <fullName evidence="3">Uncharacterized protein</fullName>
    </submittedName>
</protein>
<feature type="signal peptide" evidence="2">
    <location>
        <begin position="1"/>
        <end position="17"/>
    </location>
</feature>
<feature type="region of interest" description="Disordered" evidence="1">
    <location>
        <begin position="66"/>
        <end position="114"/>
    </location>
</feature>
<name>A0A179IAJ8_CORDF</name>
<organism evidence="3 4">
    <name type="scientific">Cordyceps confragosa</name>
    <name type="common">Lecanicillium lecanii</name>
    <dbReference type="NCBI Taxonomy" id="2714763"/>
    <lineage>
        <taxon>Eukaryota</taxon>
        <taxon>Fungi</taxon>
        <taxon>Dikarya</taxon>
        <taxon>Ascomycota</taxon>
        <taxon>Pezizomycotina</taxon>
        <taxon>Sordariomycetes</taxon>
        <taxon>Hypocreomycetidae</taxon>
        <taxon>Hypocreales</taxon>
        <taxon>Cordycipitaceae</taxon>
        <taxon>Akanthomyces</taxon>
    </lineage>
</organism>
<dbReference type="EMBL" id="LUKN01002292">
    <property type="protein sequence ID" value="OAQ99322.1"/>
    <property type="molecule type" value="Genomic_DNA"/>
</dbReference>
<reference evidence="3 4" key="1">
    <citation type="submission" date="2016-03" db="EMBL/GenBank/DDBJ databases">
        <title>Fine-scale spatial genetic structure of a fungal parasite of coffee scale insects.</title>
        <authorList>
            <person name="Jackson D."/>
            <person name="Zemenick K.A."/>
            <person name="Malloure B."/>
            <person name="Quandt C.A."/>
            <person name="James T.Y."/>
        </authorList>
    </citation>
    <scope>NUCLEOTIDE SEQUENCE [LARGE SCALE GENOMIC DNA]</scope>
    <source>
        <strain evidence="3 4">UM487</strain>
    </source>
</reference>
<dbReference type="OMA" id="CPTFLDY"/>
<evidence type="ECO:0000256" key="2">
    <source>
        <dbReference type="SAM" id="SignalP"/>
    </source>
</evidence>
<dbReference type="AlphaFoldDB" id="A0A179IAJ8"/>